<keyword evidence="2" id="KW-0732">Signal</keyword>
<organism evidence="3 4">
    <name type="scientific">Patagioenas fasciata monilis</name>
    <dbReference type="NCBI Taxonomy" id="372326"/>
    <lineage>
        <taxon>Eukaryota</taxon>
        <taxon>Metazoa</taxon>
        <taxon>Chordata</taxon>
        <taxon>Craniata</taxon>
        <taxon>Vertebrata</taxon>
        <taxon>Euteleostomi</taxon>
        <taxon>Archelosauria</taxon>
        <taxon>Archosauria</taxon>
        <taxon>Dinosauria</taxon>
        <taxon>Saurischia</taxon>
        <taxon>Theropoda</taxon>
        <taxon>Coelurosauria</taxon>
        <taxon>Aves</taxon>
        <taxon>Neognathae</taxon>
        <taxon>Neoaves</taxon>
        <taxon>Columbimorphae</taxon>
        <taxon>Columbiformes</taxon>
        <taxon>Columbidae</taxon>
        <taxon>Patagioenas</taxon>
    </lineage>
</organism>
<evidence type="ECO:0000313" key="3">
    <source>
        <dbReference type="EMBL" id="OPJ86991.1"/>
    </source>
</evidence>
<evidence type="ECO:0000313" key="4">
    <source>
        <dbReference type="Proteomes" id="UP000190648"/>
    </source>
</evidence>
<gene>
    <name evidence="3" type="ORF">AV530_006200</name>
</gene>
<feature type="chain" id="PRO_5013228945" evidence="2">
    <location>
        <begin position="27"/>
        <end position="77"/>
    </location>
</feature>
<reference evidence="3 4" key="1">
    <citation type="submission" date="2016-02" db="EMBL/GenBank/DDBJ databases">
        <title>Band-tailed pigeon sequencing and assembly.</title>
        <authorList>
            <person name="Soares A.E."/>
            <person name="Novak B.J."/>
            <person name="Rice E.S."/>
            <person name="O'Connell B."/>
            <person name="Chang D."/>
            <person name="Weber S."/>
            <person name="Shapiro B."/>
        </authorList>
    </citation>
    <scope>NUCLEOTIDE SEQUENCE [LARGE SCALE GENOMIC DNA]</scope>
    <source>
        <strain evidence="3">BTP2013</strain>
        <tissue evidence="3">Blood</tissue>
    </source>
</reference>
<name>A0A1V4KRE0_PATFA</name>
<comment type="caution">
    <text evidence="3">The sequence shown here is derived from an EMBL/GenBank/DDBJ whole genome shotgun (WGS) entry which is preliminary data.</text>
</comment>
<feature type="signal peptide" evidence="2">
    <location>
        <begin position="1"/>
        <end position="26"/>
    </location>
</feature>
<keyword evidence="4" id="KW-1185">Reference proteome</keyword>
<proteinExistence type="predicted"/>
<sequence length="77" mass="8575">MPGPARTMGPLWLCCLPLALLPLLAAVEDHRIRKMISTPRESDQPLPSVLQHTSFSGHQVSSSKQTSKRHEGPRHKK</sequence>
<accession>A0A1V4KRE0</accession>
<protein>
    <submittedName>
        <fullName evidence="3">Uncharacterized protein</fullName>
    </submittedName>
</protein>
<dbReference type="AlphaFoldDB" id="A0A1V4KRE0"/>
<dbReference type="EMBL" id="LSYS01001983">
    <property type="protein sequence ID" value="OPJ86991.1"/>
    <property type="molecule type" value="Genomic_DNA"/>
</dbReference>
<evidence type="ECO:0000256" key="1">
    <source>
        <dbReference type="SAM" id="MobiDB-lite"/>
    </source>
</evidence>
<feature type="region of interest" description="Disordered" evidence="1">
    <location>
        <begin position="36"/>
        <end position="77"/>
    </location>
</feature>
<feature type="compositionally biased region" description="Polar residues" evidence="1">
    <location>
        <begin position="50"/>
        <end position="65"/>
    </location>
</feature>
<dbReference type="Proteomes" id="UP000190648">
    <property type="component" value="Unassembled WGS sequence"/>
</dbReference>
<evidence type="ECO:0000256" key="2">
    <source>
        <dbReference type="SAM" id="SignalP"/>
    </source>
</evidence>